<protein>
    <recommendedName>
        <fullName evidence="3">GNAT family N-acetyltransferase</fullName>
    </recommendedName>
</protein>
<reference evidence="2" key="1">
    <citation type="journal article" date="2019" name="Int. J. Syst. Evol. Microbiol.">
        <title>The Global Catalogue of Microorganisms (GCM) 10K type strain sequencing project: providing services to taxonomists for standard genome sequencing and annotation.</title>
        <authorList>
            <consortium name="The Broad Institute Genomics Platform"/>
            <consortium name="The Broad Institute Genome Sequencing Center for Infectious Disease"/>
            <person name="Wu L."/>
            <person name="Ma J."/>
        </authorList>
    </citation>
    <scope>NUCLEOTIDE SEQUENCE [LARGE SCALE GENOMIC DNA]</scope>
    <source>
        <strain evidence="2">JCM 15115</strain>
    </source>
</reference>
<keyword evidence="2" id="KW-1185">Reference proteome</keyword>
<dbReference type="Proteomes" id="UP001424441">
    <property type="component" value="Unassembled WGS sequence"/>
</dbReference>
<accession>A0ABP3RSB0</accession>
<dbReference type="RefSeq" id="WP_343807510.1">
    <property type="nucleotide sequence ID" value="NZ_BAAADE010000010.1"/>
</dbReference>
<proteinExistence type="predicted"/>
<name>A0ABP3RSB0_9HYPH</name>
<evidence type="ECO:0008006" key="3">
    <source>
        <dbReference type="Google" id="ProtNLM"/>
    </source>
</evidence>
<sequence>MDEHKDFFDDYSFVKLDHANGSWNSFESDWRQQCDDLDEDFESYAGETFSVLNPLANNGNKLAGVFALVKNQKHLAVCQVNTTLLPKYDGPVMRVRFITMSPEYDLRDIPGHDYGEVLVSLLYQVVQLAYIDEILKSKHIKFHVRSPSDLSFFTAFSHGLKQEEVFHSVQMSGSWLYITRK</sequence>
<evidence type="ECO:0000313" key="2">
    <source>
        <dbReference type="Proteomes" id="UP001424441"/>
    </source>
</evidence>
<gene>
    <name evidence="1" type="ORF">GCM10008943_30630</name>
</gene>
<comment type="caution">
    <text evidence="1">The sequence shown here is derived from an EMBL/GenBank/DDBJ whole genome shotgun (WGS) entry which is preliminary data.</text>
</comment>
<dbReference type="EMBL" id="BAAADE010000010">
    <property type="protein sequence ID" value="GAA0613123.1"/>
    <property type="molecule type" value="Genomic_DNA"/>
</dbReference>
<evidence type="ECO:0000313" key="1">
    <source>
        <dbReference type="EMBL" id="GAA0613123.1"/>
    </source>
</evidence>
<organism evidence="1 2">
    <name type="scientific">Paenochrobactrum glaciei</name>
    <dbReference type="NCBI Taxonomy" id="486407"/>
    <lineage>
        <taxon>Bacteria</taxon>
        <taxon>Pseudomonadati</taxon>
        <taxon>Pseudomonadota</taxon>
        <taxon>Alphaproteobacteria</taxon>
        <taxon>Hyphomicrobiales</taxon>
        <taxon>Brucellaceae</taxon>
        <taxon>Paenochrobactrum</taxon>
    </lineage>
</organism>